<evidence type="ECO:0000256" key="1">
    <source>
        <dbReference type="SAM" id="SignalP"/>
    </source>
</evidence>
<name>A0ABX1TDK5_9PROT</name>
<evidence type="ECO:0000313" key="3">
    <source>
        <dbReference type="Proteomes" id="UP000886469"/>
    </source>
</evidence>
<evidence type="ECO:0000313" key="2">
    <source>
        <dbReference type="EMBL" id="NMQ07762.1"/>
    </source>
</evidence>
<feature type="signal peptide" evidence="1">
    <location>
        <begin position="1"/>
        <end position="24"/>
    </location>
</feature>
<proteinExistence type="predicted"/>
<reference evidence="2" key="1">
    <citation type="submission" date="2019-03" db="EMBL/GenBank/DDBJ databases">
        <title>Metabolic reconstructions from genomes of highly enriched 'Candidatus Accumulibacter' and 'Candidatus Competibacter' bioreactor populations.</title>
        <authorList>
            <person name="Annavajhala M.K."/>
            <person name="Welles L."/>
            <person name="Abbas B."/>
            <person name="Sorokin D."/>
            <person name="Park H."/>
            <person name="Van Loosdrecht M."/>
            <person name="Chandran K."/>
        </authorList>
    </citation>
    <scope>NUCLEOTIDE SEQUENCE</scope>
    <source>
        <strain evidence="2">SBR_L</strain>
    </source>
</reference>
<organism evidence="2 3">
    <name type="scientific">Candidatus Accumulibacter contiguus</name>
    <dbReference type="NCBI Taxonomy" id="2954381"/>
    <lineage>
        <taxon>Bacteria</taxon>
        <taxon>Pseudomonadati</taxon>
        <taxon>Pseudomonadota</taxon>
        <taxon>Betaproteobacteria</taxon>
        <taxon>Candidatus Accumulibacter</taxon>
    </lineage>
</organism>
<keyword evidence="3" id="KW-1185">Reference proteome</keyword>
<comment type="caution">
    <text evidence="2">The sequence shown here is derived from an EMBL/GenBank/DDBJ whole genome shotgun (WGS) entry which is preliminary data.</text>
</comment>
<dbReference type="Proteomes" id="UP000886469">
    <property type="component" value="Unassembled WGS sequence"/>
</dbReference>
<dbReference type="EMBL" id="SPMX01000093">
    <property type="protein sequence ID" value="NMQ07762.1"/>
    <property type="molecule type" value="Genomic_DNA"/>
</dbReference>
<keyword evidence="1" id="KW-0732">Signal</keyword>
<dbReference type="Pfam" id="PF15596">
    <property type="entry name" value="Imm57"/>
    <property type="match status" value="1"/>
</dbReference>
<dbReference type="RefSeq" id="WP_169072007.1">
    <property type="nucleotide sequence ID" value="NZ_JAZKUC010000001.1"/>
</dbReference>
<gene>
    <name evidence="2" type="ORF">E4Q08_22240</name>
</gene>
<sequence>MRNTFALVLAALLNQPNLSSVAIAAEDREDRLISHARYCLLNDIMLSSVAPGTYQSLVSCRGSELGLAFIGERSSRRADAELAKLRRYVLDGALGESYTCYVLSKGKRMLSLLDALDFSEQRKICEAEVGQRIRELGIVPNKLNVDAVCSTQSSAQNWIKDISVAAKTGRKCSEQEW</sequence>
<dbReference type="InterPro" id="IPR028955">
    <property type="entry name" value="Imm57"/>
</dbReference>
<feature type="chain" id="PRO_5046011083" evidence="1">
    <location>
        <begin position="25"/>
        <end position="177"/>
    </location>
</feature>
<accession>A0ABX1TDK5</accession>
<protein>
    <submittedName>
        <fullName evidence="2">Uncharacterized protein</fullName>
    </submittedName>
</protein>